<keyword evidence="12" id="KW-0274">FAD</keyword>
<evidence type="ECO:0000256" key="21">
    <source>
        <dbReference type="ARBA" id="ARBA00048649"/>
    </source>
</evidence>
<dbReference type="PRINTS" id="PR00409">
    <property type="entry name" value="PHDIOXRDTASE"/>
</dbReference>
<comment type="function">
    <text evidence="17">Is involved in NO detoxification in an aerobic process, termed nitric oxide dioxygenase (NOD) reaction that utilizes O(2) and NAD(P)H to convert NO to nitrate, which protects the bacterium from various noxious nitrogen compounds. Therefore, plays a central role in the inducible response to nitrosative stress.</text>
</comment>
<dbReference type="InterPro" id="IPR012292">
    <property type="entry name" value="Globin/Proto"/>
</dbReference>
<name>A0A1I1VCY3_9GAMM</name>
<dbReference type="GO" id="GO:0046872">
    <property type="term" value="F:metal ion binding"/>
    <property type="evidence" value="ECO:0007669"/>
    <property type="project" value="UniProtKB-KW"/>
</dbReference>
<evidence type="ECO:0000313" key="26">
    <source>
        <dbReference type="EMBL" id="SFD80729.1"/>
    </source>
</evidence>
<keyword evidence="8 23" id="KW-0349">Heme</keyword>
<dbReference type="InterPro" id="IPR017927">
    <property type="entry name" value="FAD-bd_FR_type"/>
</dbReference>
<dbReference type="Gene3D" id="3.40.50.80">
    <property type="entry name" value="Nucleotide-binding domain of ferredoxin-NADP reductase (FNR) module"/>
    <property type="match status" value="1"/>
</dbReference>
<dbReference type="FunFam" id="1.10.490.10:FF:000003">
    <property type="entry name" value="Flavohemoprotein"/>
    <property type="match status" value="1"/>
</dbReference>
<gene>
    <name evidence="26" type="ORF">SAMN05660831_02340</name>
</gene>
<dbReference type="GO" id="GO:0009636">
    <property type="term" value="P:response to toxic substance"/>
    <property type="evidence" value="ECO:0007669"/>
    <property type="project" value="UniProtKB-KW"/>
</dbReference>
<keyword evidence="14" id="KW-0560">Oxidoreductase</keyword>
<evidence type="ECO:0000256" key="9">
    <source>
        <dbReference type="ARBA" id="ARBA00022621"/>
    </source>
</evidence>
<dbReference type="InterPro" id="IPR001433">
    <property type="entry name" value="OxRdtase_FAD/NAD-bd"/>
</dbReference>
<evidence type="ECO:0000256" key="16">
    <source>
        <dbReference type="ARBA" id="ARBA00023027"/>
    </source>
</evidence>
<dbReference type="CDD" id="cd06184">
    <property type="entry name" value="flavohem_like_fad_nad_binding"/>
    <property type="match status" value="1"/>
</dbReference>
<evidence type="ECO:0000256" key="2">
    <source>
        <dbReference type="ARBA" id="ARBA00001974"/>
    </source>
</evidence>
<keyword evidence="11" id="KW-0479">Metal-binding</keyword>
<evidence type="ECO:0000256" key="7">
    <source>
        <dbReference type="ARBA" id="ARBA00022575"/>
    </source>
</evidence>
<dbReference type="PROSITE" id="PS01033">
    <property type="entry name" value="GLOBIN"/>
    <property type="match status" value="1"/>
</dbReference>
<evidence type="ECO:0000256" key="15">
    <source>
        <dbReference type="ARBA" id="ARBA00023004"/>
    </source>
</evidence>
<dbReference type="SUPFAM" id="SSF63380">
    <property type="entry name" value="Riboflavin synthase domain-like"/>
    <property type="match status" value="1"/>
</dbReference>
<comment type="catalytic activity">
    <reaction evidence="21">
        <text>2 nitric oxide + NADH + 2 O2 = 2 nitrate + NAD(+) + H(+)</text>
        <dbReference type="Rhea" id="RHEA:19469"/>
        <dbReference type="ChEBI" id="CHEBI:15378"/>
        <dbReference type="ChEBI" id="CHEBI:15379"/>
        <dbReference type="ChEBI" id="CHEBI:16480"/>
        <dbReference type="ChEBI" id="CHEBI:17632"/>
        <dbReference type="ChEBI" id="CHEBI:57540"/>
        <dbReference type="ChEBI" id="CHEBI:57945"/>
        <dbReference type="EC" id="1.14.12.17"/>
    </reaction>
</comment>
<dbReference type="CDD" id="cd08922">
    <property type="entry name" value="FHb-globin"/>
    <property type="match status" value="1"/>
</dbReference>
<feature type="domain" description="Globin" evidence="24">
    <location>
        <begin position="2"/>
        <end position="139"/>
    </location>
</feature>
<feature type="domain" description="FAD-binding FR-type" evidence="25">
    <location>
        <begin position="153"/>
        <end position="256"/>
    </location>
</feature>
<dbReference type="GO" id="GO:0008941">
    <property type="term" value="F:nitric oxide dioxygenase NAD(P)H activity"/>
    <property type="evidence" value="ECO:0007669"/>
    <property type="project" value="UniProtKB-EC"/>
</dbReference>
<evidence type="ECO:0000256" key="14">
    <source>
        <dbReference type="ARBA" id="ARBA00023002"/>
    </source>
</evidence>
<comment type="similarity">
    <text evidence="3">In the C-terminal section; belongs to the flavoprotein pyridine nucleotide cytochrome reductase family.</text>
</comment>
<evidence type="ECO:0000256" key="19">
    <source>
        <dbReference type="ARBA" id="ARBA00030929"/>
    </source>
</evidence>
<dbReference type="NCBIfam" id="NF009805">
    <property type="entry name" value="PRK13289.1"/>
    <property type="match status" value="1"/>
</dbReference>
<dbReference type="SUPFAM" id="SSF46458">
    <property type="entry name" value="Globin-like"/>
    <property type="match status" value="1"/>
</dbReference>
<keyword evidence="23" id="KW-0813">Transport</keyword>
<dbReference type="GO" id="GO:0019825">
    <property type="term" value="F:oxygen binding"/>
    <property type="evidence" value="ECO:0007669"/>
    <property type="project" value="InterPro"/>
</dbReference>
<dbReference type="Pfam" id="PF00175">
    <property type="entry name" value="NAD_binding_1"/>
    <property type="match status" value="1"/>
</dbReference>
<dbReference type="GO" id="GO:0046210">
    <property type="term" value="P:nitric oxide catabolic process"/>
    <property type="evidence" value="ECO:0007669"/>
    <property type="project" value="TreeGrafter"/>
</dbReference>
<keyword evidence="27" id="KW-1185">Reference proteome</keyword>
<keyword evidence="15" id="KW-0408">Iron</keyword>
<dbReference type="PANTHER" id="PTHR43396:SF3">
    <property type="entry name" value="FLAVOHEMOPROTEIN"/>
    <property type="match status" value="1"/>
</dbReference>
<evidence type="ECO:0000259" key="24">
    <source>
        <dbReference type="PROSITE" id="PS01033"/>
    </source>
</evidence>
<dbReference type="FunFam" id="2.40.30.10:FF:000034">
    <property type="entry name" value="Flavohemoprotein"/>
    <property type="match status" value="1"/>
</dbReference>
<comment type="similarity">
    <text evidence="4">Belongs to the globin family. Two-domain flavohemoproteins subfamily.</text>
</comment>
<keyword evidence="13" id="KW-0521">NADP</keyword>
<keyword evidence="16" id="KW-0520">NAD</keyword>
<dbReference type="RefSeq" id="WP_093428955.1">
    <property type="nucleotide sequence ID" value="NZ_FOMJ01000009.1"/>
</dbReference>
<evidence type="ECO:0000256" key="10">
    <source>
        <dbReference type="ARBA" id="ARBA00022630"/>
    </source>
</evidence>
<dbReference type="Gene3D" id="1.10.490.10">
    <property type="entry name" value="Globins"/>
    <property type="match status" value="1"/>
</dbReference>
<evidence type="ECO:0000256" key="20">
    <source>
        <dbReference type="ARBA" id="ARBA00033187"/>
    </source>
</evidence>
<evidence type="ECO:0000256" key="12">
    <source>
        <dbReference type="ARBA" id="ARBA00022827"/>
    </source>
</evidence>
<dbReference type="EC" id="1.14.12.17" evidence="5"/>
<dbReference type="OrthoDB" id="9796486at2"/>
<evidence type="ECO:0000256" key="6">
    <source>
        <dbReference type="ARBA" id="ARBA00014637"/>
    </source>
</evidence>
<dbReference type="GO" id="GO:0071949">
    <property type="term" value="F:FAD binding"/>
    <property type="evidence" value="ECO:0007669"/>
    <property type="project" value="TreeGrafter"/>
</dbReference>
<keyword evidence="10" id="KW-0285">Flavoprotein</keyword>
<dbReference type="GO" id="GO:0005344">
    <property type="term" value="F:oxygen carrier activity"/>
    <property type="evidence" value="ECO:0007669"/>
    <property type="project" value="UniProtKB-KW"/>
</dbReference>
<comment type="cofactor">
    <cofactor evidence="1">
        <name>heme b</name>
        <dbReference type="ChEBI" id="CHEBI:60344"/>
    </cofactor>
</comment>
<sequence length="388" mass="43123">MALTPEQIETVQATVPLLREHGEALTTRFYQRMFEYYPEVRTFFNQAHQADGRQPRALASAVLAWAENLHQPEVLQEAVEGIVHKHVSLNIQPEHYPIVGNSLLAAMQEVGGDAVTPEVVEAWGAAYWELANLLIAEEEKVYADHAEQPGGWRGKRAFRVKEKRPESAVITSFVLEPEDGEPVMDFTPGQYIGLQLEIDGETTQRNYSLSDAPNGRTYRISVKREEGGHASRFLHDRVAEGDTLHLFPPAGDFALQDNDRPINLITGGVGITPAMAMAEFAAGQRPIRFVHAALSRDHHAFRERVEALAAANDLEPFFIYEEGRPGDGAHATGRLDRDRLAEQIDLDGDVYFLGPPPFMRAVKGALDDLGIPAERQHYEFFGPAEALA</sequence>
<evidence type="ECO:0000256" key="23">
    <source>
        <dbReference type="RuleBase" id="RU000356"/>
    </source>
</evidence>
<evidence type="ECO:0000256" key="3">
    <source>
        <dbReference type="ARBA" id="ARBA00006401"/>
    </source>
</evidence>
<dbReference type="AlphaFoldDB" id="A0A1I1VCY3"/>
<evidence type="ECO:0000256" key="1">
    <source>
        <dbReference type="ARBA" id="ARBA00001970"/>
    </source>
</evidence>
<dbReference type="InterPro" id="IPR000971">
    <property type="entry name" value="Globin"/>
</dbReference>
<comment type="cofactor">
    <cofactor evidence="2">
        <name>FAD</name>
        <dbReference type="ChEBI" id="CHEBI:57692"/>
    </cofactor>
</comment>
<keyword evidence="26" id="KW-0223">Dioxygenase</keyword>
<dbReference type="STRING" id="1123397.SAMN05660831_02340"/>
<dbReference type="PROSITE" id="PS51384">
    <property type="entry name" value="FAD_FR"/>
    <property type="match status" value="1"/>
</dbReference>
<evidence type="ECO:0000256" key="5">
    <source>
        <dbReference type="ARBA" id="ARBA00012229"/>
    </source>
</evidence>
<dbReference type="GO" id="GO:0071500">
    <property type="term" value="P:cellular response to nitrosative stress"/>
    <property type="evidence" value="ECO:0007669"/>
    <property type="project" value="TreeGrafter"/>
</dbReference>
<dbReference type="SUPFAM" id="SSF52343">
    <property type="entry name" value="Ferredoxin reductase-like, C-terminal NADP-linked domain"/>
    <property type="match status" value="1"/>
</dbReference>
<evidence type="ECO:0000259" key="25">
    <source>
        <dbReference type="PROSITE" id="PS51384"/>
    </source>
</evidence>
<reference evidence="26 27" key="1">
    <citation type="submission" date="2016-10" db="EMBL/GenBank/DDBJ databases">
        <authorList>
            <person name="de Groot N.N."/>
        </authorList>
    </citation>
    <scope>NUCLEOTIDE SEQUENCE [LARGE SCALE GENOMIC DNA]</scope>
    <source>
        <strain evidence="26 27">HL3</strain>
    </source>
</reference>
<dbReference type="EMBL" id="FOMJ01000009">
    <property type="protein sequence ID" value="SFD80729.1"/>
    <property type="molecule type" value="Genomic_DNA"/>
</dbReference>
<keyword evidence="7" id="KW-0216">Detoxification</keyword>
<dbReference type="GO" id="GO:0020037">
    <property type="term" value="F:heme binding"/>
    <property type="evidence" value="ECO:0007669"/>
    <property type="project" value="InterPro"/>
</dbReference>
<comment type="catalytic activity">
    <reaction evidence="22">
        <text>2 nitric oxide + NADPH + 2 O2 = 2 nitrate + NADP(+) + H(+)</text>
        <dbReference type="Rhea" id="RHEA:19465"/>
        <dbReference type="ChEBI" id="CHEBI:15378"/>
        <dbReference type="ChEBI" id="CHEBI:15379"/>
        <dbReference type="ChEBI" id="CHEBI:16480"/>
        <dbReference type="ChEBI" id="CHEBI:17632"/>
        <dbReference type="ChEBI" id="CHEBI:57783"/>
        <dbReference type="ChEBI" id="CHEBI:58349"/>
        <dbReference type="EC" id="1.14.12.17"/>
    </reaction>
</comment>
<evidence type="ECO:0000256" key="11">
    <source>
        <dbReference type="ARBA" id="ARBA00022723"/>
    </source>
</evidence>
<protein>
    <recommendedName>
        <fullName evidence="6">Flavohemoprotein</fullName>
        <ecNumber evidence="5">1.14.12.17</ecNumber>
    </recommendedName>
    <alternativeName>
        <fullName evidence="19">Flavohemoglobin</fullName>
    </alternativeName>
    <alternativeName>
        <fullName evidence="18">Hemoglobin-like protein</fullName>
    </alternativeName>
    <alternativeName>
        <fullName evidence="20">Nitric oxide dioxygenase</fullName>
    </alternativeName>
</protein>
<dbReference type="Pfam" id="PF00042">
    <property type="entry name" value="Globin"/>
    <property type="match status" value="1"/>
</dbReference>
<dbReference type="InterPro" id="IPR017938">
    <property type="entry name" value="Riboflavin_synthase-like_b-brl"/>
</dbReference>
<evidence type="ECO:0000256" key="8">
    <source>
        <dbReference type="ARBA" id="ARBA00022617"/>
    </source>
</evidence>
<dbReference type="InterPro" id="IPR039261">
    <property type="entry name" value="FNR_nucleotide-bd"/>
</dbReference>
<evidence type="ECO:0000256" key="18">
    <source>
        <dbReference type="ARBA" id="ARBA00030024"/>
    </source>
</evidence>
<evidence type="ECO:0000256" key="22">
    <source>
        <dbReference type="ARBA" id="ARBA00049433"/>
    </source>
</evidence>
<dbReference type="PANTHER" id="PTHR43396">
    <property type="entry name" value="FLAVOHEMOPROTEIN"/>
    <property type="match status" value="1"/>
</dbReference>
<evidence type="ECO:0000256" key="4">
    <source>
        <dbReference type="ARBA" id="ARBA00008414"/>
    </source>
</evidence>
<accession>A0A1I1VCY3</accession>
<evidence type="ECO:0000256" key="13">
    <source>
        <dbReference type="ARBA" id="ARBA00022857"/>
    </source>
</evidence>
<evidence type="ECO:0000313" key="27">
    <source>
        <dbReference type="Proteomes" id="UP000198611"/>
    </source>
</evidence>
<dbReference type="Proteomes" id="UP000198611">
    <property type="component" value="Unassembled WGS sequence"/>
</dbReference>
<organism evidence="26 27">
    <name type="scientific">Thiohalospira halophila DSM 15071</name>
    <dbReference type="NCBI Taxonomy" id="1123397"/>
    <lineage>
        <taxon>Bacteria</taxon>
        <taxon>Pseudomonadati</taxon>
        <taxon>Pseudomonadota</taxon>
        <taxon>Gammaproteobacteria</taxon>
        <taxon>Thiohalospirales</taxon>
        <taxon>Thiohalospiraceae</taxon>
        <taxon>Thiohalospira</taxon>
    </lineage>
</organism>
<evidence type="ECO:0000256" key="17">
    <source>
        <dbReference type="ARBA" id="ARBA00025094"/>
    </source>
</evidence>
<dbReference type="InterPro" id="IPR008333">
    <property type="entry name" value="Cbr1-like_FAD-bd_dom"/>
</dbReference>
<keyword evidence="9 23" id="KW-0561">Oxygen transport</keyword>
<proteinExistence type="inferred from homology"/>
<dbReference type="Pfam" id="PF00970">
    <property type="entry name" value="FAD_binding_6"/>
    <property type="match status" value="1"/>
</dbReference>
<dbReference type="Gene3D" id="2.40.30.10">
    <property type="entry name" value="Translation factors"/>
    <property type="match status" value="1"/>
</dbReference>
<dbReference type="InterPro" id="IPR009050">
    <property type="entry name" value="Globin-like_sf"/>
</dbReference>